<feature type="compositionally biased region" description="Basic and acidic residues" evidence="1">
    <location>
        <begin position="1"/>
        <end position="16"/>
    </location>
</feature>
<reference evidence="2" key="1">
    <citation type="submission" date="2024-06" db="UniProtKB">
        <authorList>
            <consortium name="Ensembl"/>
        </authorList>
    </citation>
    <scope>IDENTIFICATION</scope>
</reference>
<feature type="region of interest" description="Disordered" evidence="1">
    <location>
        <begin position="1"/>
        <end position="26"/>
    </location>
</feature>
<dbReference type="Ensembl" id="ENSMPUT00000001113.1">
    <property type="protein sequence ID" value="ENSMPUP00000001090.1"/>
    <property type="gene ID" value="ENSMPUG00000001100.1"/>
</dbReference>
<dbReference type="HOGENOM" id="CLU_3159815_0_0_1"/>
<dbReference type="InParanoid" id="M3XPU0"/>
<accession>M3XPU0</accession>
<evidence type="ECO:0000313" key="2">
    <source>
        <dbReference type="Ensembl" id="ENSMPUP00000001090.1"/>
    </source>
</evidence>
<proteinExistence type="predicted"/>
<evidence type="ECO:0000256" key="1">
    <source>
        <dbReference type="SAM" id="MobiDB-lite"/>
    </source>
</evidence>
<dbReference type="AlphaFoldDB" id="M3XPU0"/>
<organism evidence="2">
    <name type="scientific">Mustela putorius furo</name>
    <name type="common">European domestic ferret</name>
    <name type="synonym">Mustela furo</name>
    <dbReference type="NCBI Taxonomy" id="9669"/>
    <lineage>
        <taxon>Eukaryota</taxon>
        <taxon>Metazoa</taxon>
        <taxon>Chordata</taxon>
        <taxon>Craniata</taxon>
        <taxon>Vertebrata</taxon>
        <taxon>Euteleostomi</taxon>
        <taxon>Mammalia</taxon>
        <taxon>Eutheria</taxon>
        <taxon>Laurasiatheria</taxon>
        <taxon>Carnivora</taxon>
        <taxon>Caniformia</taxon>
        <taxon>Musteloidea</taxon>
        <taxon>Mustelidae</taxon>
        <taxon>Mustelinae</taxon>
        <taxon>Mustela</taxon>
    </lineage>
</organism>
<name>M3XPU0_MUSPF</name>
<sequence length="48" mass="5842">MSKSCLKKDEEEKNQGEMDEESQENILEKGVWLLREEWETEKREITKQ</sequence>
<protein>
    <submittedName>
        <fullName evidence="2">Uncharacterized protein</fullName>
    </submittedName>
</protein>
<dbReference type="EMBL" id="AEYP01099785">
    <property type="status" value="NOT_ANNOTATED_CDS"/>
    <property type="molecule type" value="Genomic_DNA"/>
</dbReference>